<keyword evidence="3" id="KW-1185">Reference proteome</keyword>
<dbReference type="OrthoDB" id="9991317at2759"/>
<dbReference type="InterPro" id="IPR024983">
    <property type="entry name" value="CHAT_dom"/>
</dbReference>
<reference evidence="2" key="1">
    <citation type="journal article" date="2021" name="Nat. Commun.">
        <title>Genetic determinants of endophytism in the Arabidopsis root mycobiome.</title>
        <authorList>
            <person name="Mesny F."/>
            <person name="Miyauchi S."/>
            <person name="Thiergart T."/>
            <person name="Pickel B."/>
            <person name="Atanasova L."/>
            <person name="Karlsson M."/>
            <person name="Huettel B."/>
            <person name="Barry K.W."/>
            <person name="Haridas S."/>
            <person name="Chen C."/>
            <person name="Bauer D."/>
            <person name="Andreopoulos W."/>
            <person name="Pangilinan J."/>
            <person name="LaButti K."/>
            <person name="Riley R."/>
            <person name="Lipzen A."/>
            <person name="Clum A."/>
            <person name="Drula E."/>
            <person name="Henrissat B."/>
            <person name="Kohler A."/>
            <person name="Grigoriev I.V."/>
            <person name="Martin F.M."/>
            <person name="Hacquard S."/>
        </authorList>
    </citation>
    <scope>NUCLEOTIDE SEQUENCE</scope>
    <source>
        <strain evidence="2">MPI-SDFR-AT-0073</strain>
    </source>
</reference>
<dbReference type="EMBL" id="JAGPXC010000001">
    <property type="protein sequence ID" value="KAH6660538.1"/>
    <property type="molecule type" value="Genomic_DNA"/>
</dbReference>
<dbReference type="RefSeq" id="XP_045964669.1">
    <property type="nucleotide sequence ID" value="XM_046101509.1"/>
</dbReference>
<evidence type="ECO:0000259" key="1">
    <source>
        <dbReference type="Pfam" id="PF12770"/>
    </source>
</evidence>
<dbReference type="InterPro" id="IPR011990">
    <property type="entry name" value="TPR-like_helical_dom_sf"/>
</dbReference>
<accession>A0A9P8UY70</accession>
<dbReference type="PANTHER" id="PTHR19959">
    <property type="entry name" value="KINESIN LIGHT CHAIN"/>
    <property type="match status" value="1"/>
</dbReference>
<protein>
    <submittedName>
        <fullName evidence="2">CHAT domain-containing protein</fullName>
    </submittedName>
</protein>
<feature type="domain" description="CHAT" evidence="1">
    <location>
        <begin position="879"/>
        <end position="1142"/>
    </location>
</feature>
<dbReference type="Pfam" id="PF12770">
    <property type="entry name" value="CHAT"/>
    <property type="match status" value="1"/>
</dbReference>
<dbReference type="Gene3D" id="1.25.40.10">
    <property type="entry name" value="Tetratricopeptide repeat domain"/>
    <property type="match status" value="3"/>
</dbReference>
<comment type="caution">
    <text evidence="2">The sequence shown here is derived from an EMBL/GenBank/DDBJ whole genome shotgun (WGS) entry which is preliminary data.</text>
</comment>
<dbReference type="AlphaFoldDB" id="A0A9P8UY70"/>
<sequence>MTEVNEAIRAAQAAVNATHRGDKLWGMHVHNLSHQFLRQYHESGDANDLKEALQLAQDLVDESHEDDMGWPIYVGLLGILLGNRAEMTDDRSDIDEAIRRLDAAVNATPENNRRWPMHAHNLGVQYGRRHKRTGKREDLDDAIRISEAAVGATPQGNKYWPEYSNQLATVLGYKFHLTGDLADLEKAIQVSQTTMDLSPRNTPIYATLLQNLGDLLAFRSQRTGSVSDVLKATETLQEATNVMAKSNPTRHFILNSFGNRLAEKFVYTKAINDLDKAIQVTQEALEEAPQDHPSRANYLNNLGFHLGTRFNESGAVKDLDRSLDAIREAIRITPSDHSDITSYLQNLGDRLGAKFRLTGNVSLLEESIQAARTALERTPKDSAARPARLHNIGIRLWDRFGKSGSMSDLEEAIRLEQEAVDTTPQDHPQKPAYLNGLGLLFGSRYTKVGAISDLDRAVSFAREAVNGTAEKDANWITYANNLSNRIGLRYQRTEAMSDLNEAIHIAKIVVDATPPNHIDLAMHLQDLGHRYLNRYERLKSVDDLDQAIRYTTEAVEATDEDKPSWPIYLNSLGVLSRERFYNTRAMHDIDGAVYAAKCVLAVVLEDDSNWAMYAYNLGASLGDMFTKTLDEDELSEVIYWLREALHHSGSPIPIRIKAGKFLLEWCAAMSDWQGAYEAAKTSMSLVPKLTSRSLQNADKQFLLSQLVGLASDGAAMALKLTQDPLTALDLLEQGRGVVAATLEEMRTDVLDFQETHPELAQRFIDLRKELELALLRDSGLPETLRQPQTRSFYDMNSEADDLLTEIRSQPGFSDFLTTPNKEKLLDAAVNGPLVVVNVSEYRCDAILIEQDQILSLPLTHLRQDEVNERARSSDLSSRETLEWLWRAVASPVLSALGFTEPARDGHWPHIWWIPTGALSKMPLHAAGYHYGDTFETVLDRAMSSYSSSVRAVIHGRRHANPKILPTAPTQLLLVAMEKTPGLPEAAILPFATKEVEMLHELCQSMPLRPIQPTPRKQEIMSHMPNCRLFHFAGHGYTYNGDPSKSCLLLEDWSSDPLSVGLLSQMNLRKHAPFLAYLSACGTSQIKDARFIDESIHLISAYQLAGFRHVVGTLWDVNDELCVDMARITYEGMRDGGLTDESVCRGLHNATRELRSRWLNGQTSEDRATKTNGVSVTAEVSSTAAQSVDEDQLKQYRPVRDIQGEESVEEGIESLPWVPYIHFGV</sequence>
<evidence type="ECO:0000313" key="3">
    <source>
        <dbReference type="Proteomes" id="UP000758603"/>
    </source>
</evidence>
<proteinExistence type="predicted"/>
<name>A0A9P8UY70_9PEZI</name>
<dbReference type="SUPFAM" id="SSF48452">
    <property type="entry name" value="TPR-like"/>
    <property type="match status" value="3"/>
</dbReference>
<gene>
    <name evidence="2" type="ORF">BKA67DRAFT_548343</name>
</gene>
<dbReference type="InterPro" id="IPR012344">
    <property type="entry name" value="Matrix_HIV/RSV_N"/>
</dbReference>
<dbReference type="Gene3D" id="1.10.150.90">
    <property type="entry name" value="Immunodeficiency lentiviruses, gag gene matrix protein p17"/>
    <property type="match status" value="1"/>
</dbReference>
<organism evidence="2 3">
    <name type="scientific">Truncatella angustata</name>
    <dbReference type="NCBI Taxonomy" id="152316"/>
    <lineage>
        <taxon>Eukaryota</taxon>
        <taxon>Fungi</taxon>
        <taxon>Dikarya</taxon>
        <taxon>Ascomycota</taxon>
        <taxon>Pezizomycotina</taxon>
        <taxon>Sordariomycetes</taxon>
        <taxon>Xylariomycetidae</taxon>
        <taxon>Amphisphaeriales</taxon>
        <taxon>Sporocadaceae</taxon>
        <taxon>Truncatella</taxon>
    </lineage>
</organism>
<dbReference type="Proteomes" id="UP000758603">
    <property type="component" value="Unassembled WGS sequence"/>
</dbReference>
<dbReference type="GeneID" id="70130401"/>
<evidence type="ECO:0000313" key="2">
    <source>
        <dbReference type="EMBL" id="KAH6660538.1"/>
    </source>
</evidence>
<dbReference type="PANTHER" id="PTHR19959:SF119">
    <property type="entry name" value="FUNGAL LIPASE-LIKE DOMAIN-CONTAINING PROTEIN"/>
    <property type="match status" value="1"/>
</dbReference>